<keyword evidence="11" id="KW-1185">Reference proteome</keyword>
<dbReference type="InterPro" id="IPR035907">
    <property type="entry name" value="Hppk_sf"/>
</dbReference>
<accession>A0A2A5RJS1</accession>
<feature type="domain" description="7,8-dihydro-6-hydroxymethylpterin-pyrophosphokinase" evidence="9">
    <location>
        <begin position="88"/>
        <end position="99"/>
    </location>
</feature>
<dbReference type="InterPro" id="IPR000550">
    <property type="entry name" value="Hppk"/>
</dbReference>
<organism evidence="10 11">
    <name type="scientific">Lactococcus fujiensis JCM 16395</name>
    <dbReference type="NCBI Taxonomy" id="1291764"/>
    <lineage>
        <taxon>Bacteria</taxon>
        <taxon>Bacillati</taxon>
        <taxon>Bacillota</taxon>
        <taxon>Bacilli</taxon>
        <taxon>Lactobacillales</taxon>
        <taxon>Streptococcaceae</taxon>
        <taxon>Lactococcus</taxon>
    </lineage>
</organism>
<keyword evidence="5" id="KW-0547">Nucleotide-binding</keyword>
<comment type="caution">
    <text evidence="10">The sequence shown here is derived from an EMBL/GenBank/DDBJ whole genome shotgun (WGS) entry which is preliminary data.</text>
</comment>
<evidence type="ECO:0000256" key="6">
    <source>
        <dbReference type="ARBA" id="ARBA00022777"/>
    </source>
</evidence>
<evidence type="ECO:0000256" key="1">
    <source>
        <dbReference type="ARBA" id="ARBA00000198"/>
    </source>
</evidence>
<keyword evidence="4" id="KW-0808">Transferase</keyword>
<sequence>MNDVYLSLGSNLGQRYENLVAAINLLSRNEQVTLVKRSSFYQTSPVGGVVQDDFINMALHLETSLSGYDLLQLIHDIEHELKRVRKIHWGPRTIDIDILFFNELVSNDKILTLPHPEVFHRLFVLVPLLEIIDSHFYQYNHVLKAIEHLSTSQQAIEKINFD</sequence>
<evidence type="ECO:0000313" key="11">
    <source>
        <dbReference type="Proteomes" id="UP000218181"/>
    </source>
</evidence>
<dbReference type="GO" id="GO:0046656">
    <property type="term" value="P:folic acid biosynthetic process"/>
    <property type="evidence" value="ECO:0007669"/>
    <property type="project" value="UniProtKB-KW"/>
</dbReference>
<dbReference type="Pfam" id="PF01288">
    <property type="entry name" value="HPPK"/>
    <property type="match status" value="1"/>
</dbReference>
<dbReference type="PROSITE" id="PS00794">
    <property type="entry name" value="HPPK"/>
    <property type="match status" value="1"/>
</dbReference>
<evidence type="ECO:0000256" key="2">
    <source>
        <dbReference type="ARBA" id="ARBA00005051"/>
    </source>
</evidence>
<keyword evidence="8" id="KW-0289">Folate biosynthesis</keyword>
<evidence type="ECO:0000256" key="8">
    <source>
        <dbReference type="ARBA" id="ARBA00022909"/>
    </source>
</evidence>
<evidence type="ECO:0000256" key="4">
    <source>
        <dbReference type="ARBA" id="ARBA00022679"/>
    </source>
</evidence>
<evidence type="ECO:0000256" key="5">
    <source>
        <dbReference type="ARBA" id="ARBA00022741"/>
    </source>
</evidence>
<dbReference type="GO" id="GO:0003848">
    <property type="term" value="F:2-amino-4-hydroxy-6-hydroxymethyldihydropteridine diphosphokinase activity"/>
    <property type="evidence" value="ECO:0007669"/>
    <property type="project" value="UniProtKB-EC"/>
</dbReference>
<dbReference type="STRING" id="1291764.GCA_001311235_01573"/>
<keyword evidence="6 10" id="KW-0418">Kinase</keyword>
<dbReference type="GO" id="GO:0005524">
    <property type="term" value="F:ATP binding"/>
    <property type="evidence" value="ECO:0007669"/>
    <property type="project" value="UniProtKB-KW"/>
</dbReference>
<dbReference type="Proteomes" id="UP000218181">
    <property type="component" value="Unassembled WGS sequence"/>
</dbReference>
<dbReference type="CDD" id="cd00483">
    <property type="entry name" value="HPPK"/>
    <property type="match status" value="1"/>
</dbReference>
<dbReference type="RefSeq" id="WP_054639379.1">
    <property type="nucleotide sequence ID" value="NZ_BBAL01000005.1"/>
</dbReference>
<dbReference type="UniPathway" id="UPA00077">
    <property type="reaction ID" value="UER00155"/>
</dbReference>
<dbReference type="PANTHER" id="PTHR43071:SF1">
    <property type="entry name" value="2-AMINO-4-HYDROXY-6-HYDROXYMETHYLDIHYDROPTERIDINE PYROPHOSPHOKINASE"/>
    <property type="match status" value="1"/>
</dbReference>
<dbReference type="NCBIfam" id="TIGR01498">
    <property type="entry name" value="folK"/>
    <property type="match status" value="1"/>
</dbReference>
<proteinExistence type="predicted"/>
<dbReference type="EC" id="2.7.6.3" evidence="3"/>
<gene>
    <name evidence="10" type="ORF">RT41_GL001827</name>
</gene>
<dbReference type="GO" id="GO:0016301">
    <property type="term" value="F:kinase activity"/>
    <property type="evidence" value="ECO:0007669"/>
    <property type="project" value="UniProtKB-KW"/>
</dbReference>
<comment type="pathway">
    <text evidence="2">Cofactor biosynthesis; tetrahydrofolate biosynthesis; 2-amino-4-hydroxy-6-hydroxymethyl-7,8-dihydropteridine diphosphate from 7,8-dihydroneopterin triphosphate: step 4/4.</text>
</comment>
<reference evidence="10 11" key="1">
    <citation type="submission" date="2014-12" db="EMBL/GenBank/DDBJ databases">
        <title>Draft genome sequences of 10 type strains of Lactococcus.</title>
        <authorList>
            <person name="Sun Z."/>
            <person name="Zhong Z."/>
            <person name="Liu W."/>
            <person name="Zhang W."/>
            <person name="Zhang H."/>
        </authorList>
    </citation>
    <scope>NUCLEOTIDE SEQUENCE [LARGE SCALE GENOMIC DNA]</scope>
    <source>
        <strain evidence="10 11">JCM 16395</strain>
    </source>
</reference>
<evidence type="ECO:0000313" key="10">
    <source>
        <dbReference type="EMBL" id="PCR99451.1"/>
    </source>
</evidence>
<name>A0A2A5RJS1_9LACT</name>
<dbReference type="EMBL" id="JXJU01000008">
    <property type="protein sequence ID" value="PCR99451.1"/>
    <property type="molecule type" value="Genomic_DNA"/>
</dbReference>
<evidence type="ECO:0000256" key="3">
    <source>
        <dbReference type="ARBA" id="ARBA00013253"/>
    </source>
</evidence>
<evidence type="ECO:0000259" key="9">
    <source>
        <dbReference type="PROSITE" id="PS00794"/>
    </source>
</evidence>
<dbReference type="PANTHER" id="PTHR43071">
    <property type="entry name" value="2-AMINO-4-HYDROXY-6-HYDROXYMETHYLDIHYDROPTERIDINE PYROPHOSPHOKINASE"/>
    <property type="match status" value="1"/>
</dbReference>
<evidence type="ECO:0000256" key="7">
    <source>
        <dbReference type="ARBA" id="ARBA00022840"/>
    </source>
</evidence>
<keyword evidence="7" id="KW-0067">ATP-binding</keyword>
<dbReference type="AlphaFoldDB" id="A0A2A5RJS1"/>
<dbReference type="OrthoDB" id="9808041at2"/>
<protein>
    <recommendedName>
        <fullName evidence="3">2-amino-4-hydroxy-6-hydroxymethyldihydropteridine diphosphokinase</fullName>
        <ecNumber evidence="3">2.7.6.3</ecNumber>
    </recommendedName>
</protein>
<comment type="catalytic activity">
    <reaction evidence="1">
        <text>6-hydroxymethyl-7,8-dihydropterin + ATP = (7,8-dihydropterin-6-yl)methyl diphosphate + AMP + H(+)</text>
        <dbReference type="Rhea" id="RHEA:11412"/>
        <dbReference type="ChEBI" id="CHEBI:15378"/>
        <dbReference type="ChEBI" id="CHEBI:30616"/>
        <dbReference type="ChEBI" id="CHEBI:44841"/>
        <dbReference type="ChEBI" id="CHEBI:72950"/>
        <dbReference type="ChEBI" id="CHEBI:456215"/>
        <dbReference type="EC" id="2.7.6.3"/>
    </reaction>
</comment>
<dbReference type="SUPFAM" id="SSF55083">
    <property type="entry name" value="6-hydroxymethyl-7,8-dihydropterin pyrophosphokinase, HPPK"/>
    <property type="match status" value="1"/>
</dbReference>
<dbReference type="Gene3D" id="3.30.70.560">
    <property type="entry name" value="7,8-Dihydro-6-hydroxymethylpterin-pyrophosphokinase HPPK"/>
    <property type="match status" value="1"/>
</dbReference>
<dbReference type="GO" id="GO:0046654">
    <property type="term" value="P:tetrahydrofolate biosynthetic process"/>
    <property type="evidence" value="ECO:0007669"/>
    <property type="project" value="UniProtKB-UniPathway"/>
</dbReference>